<dbReference type="GO" id="GO:0030674">
    <property type="term" value="F:protein-macromolecule adaptor activity"/>
    <property type="evidence" value="ECO:0000318"/>
    <property type="project" value="GO_Central"/>
</dbReference>
<reference evidence="5" key="2">
    <citation type="journal article" date="2007" name="Science">
        <title>Draft genome sequence of the sexually transmitted pathogen Trichomonas vaginalis.</title>
        <authorList>
            <person name="Carlton J.M."/>
            <person name="Hirt R.P."/>
            <person name="Silva J.C."/>
            <person name="Delcher A.L."/>
            <person name="Schatz M."/>
            <person name="Zhao Q."/>
            <person name="Wortman J.R."/>
            <person name="Bidwell S.L."/>
            <person name="Alsmark U.C.M."/>
            <person name="Besteiro S."/>
            <person name="Sicheritz-Ponten T."/>
            <person name="Noel C.J."/>
            <person name="Dacks J.B."/>
            <person name="Foster P.G."/>
            <person name="Simillion C."/>
            <person name="Van de Peer Y."/>
            <person name="Miranda-Saavedra D."/>
            <person name="Barton G.J."/>
            <person name="Westrop G.D."/>
            <person name="Mueller S."/>
            <person name="Dessi D."/>
            <person name="Fiori P.L."/>
            <person name="Ren Q."/>
            <person name="Paulsen I."/>
            <person name="Zhang H."/>
            <person name="Bastida-Corcuera F.D."/>
            <person name="Simoes-Barbosa A."/>
            <person name="Brown M.T."/>
            <person name="Hayes R.D."/>
            <person name="Mukherjee M."/>
            <person name="Okumura C.Y."/>
            <person name="Schneider R."/>
            <person name="Smith A.J."/>
            <person name="Vanacova S."/>
            <person name="Villalvazo M."/>
            <person name="Haas B.J."/>
            <person name="Pertea M."/>
            <person name="Feldblyum T.V."/>
            <person name="Utterback T.R."/>
            <person name="Shu C.L."/>
            <person name="Osoegawa K."/>
            <person name="de Jong P.J."/>
            <person name="Hrdy I."/>
            <person name="Horvathova L."/>
            <person name="Zubacova Z."/>
            <person name="Dolezal P."/>
            <person name="Malik S.B."/>
            <person name="Logsdon J.M. Jr."/>
            <person name="Henze K."/>
            <person name="Gupta A."/>
            <person name="Wang C.C."/>
            <person name="Dunne R.L."/>
            <person name="Upcroft J.A."/>
            <person name="Upcroft P."/>
            <person name="White O."/>
            <person name="Salzberg S.L."/>
            <person name="Tang P."/>
            <person name="Chiu C.-H."/>
            <person name="Lee Y.-S."/>
            <person name="Embley T.M."/>
            <person name="Coombs G.H."/>
            <person name="Mottram J.C."/>
            <person name="Tachezy J."/>
            <person name="Fraser-Liggett C.M."/>
            <person name="Johnson P.J."/>
        </authorList>
    </citation>
    <scope>NUCLEOTIDE SEQUENCE [LARGE SCALE GENOMIC DNA]</scope>
    <source>
        <strain evidence="5">G3</strain>
    </source>
</reference>
<reference evidence="5" key="1">
    <citation type="submission" date="2006-10" db="EMBL/GenBank/DDBJ databases">
        <authorList>
            <person name="Amadeo P."/>
            <person name="Zhao Q."/>
            <person name="Wortman J."/>
            <person name="Fraser-Liggett C."/>
            <person name="Carlton J."/>
        </authorList>
    </citation>
    <scope>NUCLEOTIDE SEQUENCE</scope>
    <source>
        <strain evidence="5">G3</strain>
    </source>
</reference>
<keyword evidence="3" id="KW-0862">Zinc</keyword>
<dbReference type="Gene3D" id="3.30.40.10">
    <property type="entry name" value="Zinc/RING finger domain, C3HC4 (zinc finger)"/>
    <property type="match status" value="1"/>
</dbReference>
<dbReference type="GO" id="GO:0006904">
    <property type="term" value="P:vesicle docking involved in exocytosis"/>
    <property type="evidence" value="ECO:0000318"/>
    <property type="project" value="GO_Central"/>
</dbReference>
<keyword evidence="2" id="KW-0863">Zinc-finger</keyword>
<sequence>MLKRNLLIPQRVGNFKCPLIQEFLATGQYGNAARQLLNSGVPFNQSYLYLSNCPEALIEYFNLLIKEVYMSDAPRKKVICNLYVNILLPQYLVLSPADREPLIAKFIDFVKQNKDFIEKRVLYKSIRECNFLTLLRECYLIFGDYTEYLRLYFEYCNYAAITIDEFNRLMNLICNIPLNEQQILFKSFPLSFMKFIMRNWRTFNRRPTCDPIFPAICDIIFAEPMDMEAVNLLQPIMEKMYTRGKDGGTHSNAQRNLYYILLARTNDQQKMEDYYKNSQWLKLPHDFLLRWLKRRGMETLASQFCAHLFDRHYLAVTYSVIAANKEKSIRPVLDLLTSLLNDAEDRRECWLRALETTSNMKKKDNASDESDGWRTLLETAVTSCVLTLDDIFPIMPENMSIDSFQSTILNAIKEYQTDNSAAVHRIDQFINRASSQRELISRGTQLRVELDPLQQCALCKQSIYKDRFLVFPCYHTVHIKCLLSNMNLFYTAPEMLNLISLTSKAAKSESANKLLSEYISRSCPICGELSVRVLDKDFILKEEVEAREMWKLD</sequence>
<dbReference type="GO" id="GO:0007032">
    <property type="term" value="P:endosome organization"/>
    <property type="evidence" value="ECO:0000318"/>
    <property type="project" value="GO_Central"/>
</dbReference>
<dbReference type="OrthoDB" id="1845386at2759"/>
<dbReference type="VEuPathDB" id="TrichDB:TVAG_287560"/>
<dbReference type="GO" id="GO:0048284">
    <property type="term" value="P:organelle fusion"/>
    <property type="evidence" value="ECO:0000318"/>
    <property type="project" value="GO_Central"/>
</dbReference>
<dbReference type="PANTHER" id="PTHR23323">
    <property type="entry name" value="VACUOLAR PROTEIN SORTING-ASSOCIATED PROTEIN"/>
    <property type="match status" value="1"/>
</dbReference>
<keyword evidence="1" id="KW-0479">Metal-binding</keyword>
<dbReference type="InParanoid" id="A2FKF5"/>
<keyword evidence="6" id="KW-1185">Reference proteome</keyword>
<evidence type="ECO:0000313" key="6">
    <source>
        <dbReference type="Proteomes" id="UP000001542"/>
    </source>
</evidence>
<feature type="domain" description="RING-type" evidence="4">
    <location>
        <begin position="456"/>
        <end position="526"/>
    </location>
</feature>
<dbReference type="Proteomes" id="UP000001542">
    <property type="component" value="Unassembled WGS sequence"/>
</dbReference>
<evidence type="ECO:0000256" key="2">
    <source>
        <dbReference type="ARBA" id="ARBA00022771"/>
    </source>
</evidence>
<dbReference type="GO" id="GO:0030897">
    <property type="term" value="C:HOPS complex"/>
    <property type="evidence" value="ECO:0000318"/>
    <property type="project" value="GO_Central"/>
</dbReference>
<dbReference type="KEGG" id="tva:4752359"/>
<dbReference type="InterPro" id="IPR013083">
    <property type="entry name" value="Znf_RING/FYVE/PHD"/>
</dbReference>
<dbReference type="VEuPathDB" id="TrichDB:TVAGG3_0247100"/>
<dbReference type="SMR" id="A2FKF5"/>
<dbReference type="InterPro" id="IPR001841">
    <property type="entry name" value="Znf_RING"/>
</dbReference>
<dbReference type="GO" id="GO:0007033">
    <property type="term" value="P:vacuole organization"/>
    <property type="evidence" value="ECO:0000318"/>
    <property type="project" value="GO_Central"/>
</dbReference>
<dbReference type="eggNOG" id="KOG2034">
    <property type="taxonomic scope" value="Eukaryota"/>
</dbReference>
<accession>A2FKF5</accession>
<organism evidence="5 6">
    <name type="scientific">Trichomonas vaginalis (strain ATCC PRA-98 / G3)</name>
    <dbReference type="NCBI Taxonomy" id="412133"/>
    <lineage>
        <taxon>Eukaryota</taxon>
        <taxon>Metamonada</taxon>
        <taxon>Parabasalia</taxon>
        <taxon>Trichomonadida</taxon>
        <taxon>Trichomonadidae</taxon>
        <taxon>Trichomonas</taxon>
    </lineage>
</organism>
<evidence type="ECO:0000256" key="3">
    <source>
        <dbReference type="ARBA" id="ARBA00022833"/>
    </source>
</evidence>
<name>A2FKF5_TRIV3</name>
<dbReference type="STRING" id="5722.A2FKF5"/>
<dbReference type="GO" id="GO:0005768">
    <property type="term" value="C:endosome"/>
    <property type="evidence" value="ECO:0000318"/>
    <property type="project" value="GO_Central"/>
</dbReference>
<evidence type="ECO:0000259" key="4">
    <source>
        <dbReference type="SMART" id="SM00184"/>
    </source>
</evidence>
<gene>
    <name evidence="5" type="ORF">TVAG_287560</name>
</gene>
<evidence type="ECO:0000313" key="5">
    <source>
        <dbReference type="EMBL" id="EAX94621.1"/>
    </source>
</evidence>
<protein>
    <recommendedName>
        <fullName evidence="4">RING-type domain-containing protein</fullName>
    </recommendedName>
</protein>
<evidence type="ECO:0000256" key="1">
    <source>
        <dbReference type="ARBA" id="ARBA00022723"/>
    </source>
</evidence>
<dbReference type="PANTHER" id="PTHR23323:SF26">
    <property type="entry name" value="VACUOLAR PROTEIN SORTING-ASSOCIATED PROTEIN 18 HOMOLOG"/>
    <property type="match status" value="1"/>
</dbReference>
<dbReference type="GO" id="GO:0008270">
    <property type="term" value="F:zinc ion binding"/>
    <property type="evidence" value="ECO:0007669"/>
    <property type="project" value="UniProtKB-KW"/>
</dbReference>
<dbReference type="RefSeq" id="XP_001307551.1">
    <property type="nucleotide sequence ID" value="XM_001307550.1"/>
</dbReference>
<proteinExistence type="predicted"/>
<dbReference type="SMART" id="SM00184">
    <property type="entry name" value="RING"/>
    <property type="match status" value="1"/>
</dbReference>
<dbReference type="EMBL" id="DS113847">
    <property type="protein sequence ID" value="EAX94621.1"/>
    <property type="molecule type" value="Genomic_DNA"/>
</dbReference>
<dbReference type="AlphaFoldDB" id="A2FKF5"/>